<reference evidence="1 2" key="1">
    <citation type="submission" date="2015-09" db="EMBL/GenBank/DDBJ databases">
        <title>Atta colombica WGS genome.</title>
        <authorList>
            <person name="Nygaard S."/>
            <person name="Hu H."/>
            <person name="Boomsma J."/>
            <person name="Zhang G."/>
        </authorList>
    </citation>
    <scope>NUCLEOTIDE SEQUENCE [LARGE SCALE GENOMIC DNA]</scope>
    <source>
        <strain evidence="1">Treedump-2</strain>
        <tissue evidence="1">Whole body</tissue>
    </source>
</reference>
<sequence>MPFFRGINRGPAETRIVSQNNPVHRRYGSLVKNLVKNHASRSVHVKFAYPCSSPSNYWNQQGTPHQTTSWYSCVDSGASKSNIPKVMDQAISHTSTNELTQRIKNCCQQIRNKPEIFERVRSSMKRRAELCVKMDGGHIEHLL</sequence>
<dbReference type="GO" id="GO:0003676">
    <property type="term" value="F:nucleic acid binding"/>
    <property type="evidence" value="ECO:0007669"/>
    <property type="project" value="InterPro"/>
</dbReference>
<gene>
    <name evidence="1" type="ORF">ALC53_12654</name>
</gene>
<name>A0A151HZ80_9HYME</name>
<dbReference type="InterPro" id="IPR036397">
    <property type="entry name" value="RNaseH_sf"/>
</dbReference>
<protein>
    <submittedName>
        <fullName evidence="1">Uncharacterized protein</fullName>
    </submittedName>
</protein>
<keyword evidence="2" id="KW-1185">Reference proteome</keyword>
<dbReference type="AlphaFoldDB" id="A0A151HZ80"/>
<evidence type="ECO:0000313" key="2">
    <source>
        <dbReference type="Proteomes" id="UP000078540"/>
    </source>
</evidence>
<dbReference type="EMBL" id="KQ976715">
    <property type="protein sequence ID" value="KYM76906.1"/>
    <property type="molecule type" value="Genomic_DNA"/>
</dbReference>
<organism evidence="1 2">
    <name type="scientific">Atta colombica</name>
    <dbReference type="NCBI Taxonomy" id="520822"/>
    <lineage>
        <taxon>Eukaryota</taxon>
        <taxon>Metazoa</taxon>
        <taxon>Ecdysozoa</taxon>
        <taxon>Arthropoda</taxon>
        <taxon>Hexapoda</taxon>
        <taxon>Insecta</taxon>
        <taxon>Pterygota</taxon>
        <taxon>Neoptera</taxon>
        <taxon>Endopterygota</taxon>
        <taxon>Hymenoptera</taxon>
        <taxon>Apocrita</taxon>
        <taxon>Aculeata</taxon>
        <taxon>Formicoidea</taxon>
        <taxon>Formicidae</taxon>
        <taxon>Myrmicinae</taxon>
        <taxon>Atta</taxon>
    </lineage>
</organism>
<dbReference type="Gene3D" id="3.30.420.10">
    <property type="entry name" value="Ribonuclease H-like superfamily/Ribonuclease H"/>
    <property type="match status" value="1"/>
</dbReference>
<accession>A0A151HZ80</accession>
<evidence type="ECO:0000313" key="1">
    <source>
        <dbReference type="EMBL" id="KYM76906.1"/>
    </source>
</evidence>
<dbReference type="Proteomes" id="UP000078540">
    <property type="component" value="Unassembled WGS sequence"/>
</dbReference>
<proteinExistence type="predicted"/>